<dbReference type="InterPro" id="IPR050312">
    <property type="entry name" value="IolE/XylAMocC-like"/>
</dbReference>
<dbReference type="Proteomes" id="UP000006732">
    <property type="component" value="Chromosome"/>
</dbReference>
<dbReference type="HOGENOM" id="CLU_050006_7_1_7"/>
<name>A1AT99_PELPD</name>
<keyword evidence="2" id="KW-0413">Isomerase</keyword>
<protein>
    <submittedName>
        <fullName evidence="2">Xylose isomerase domain protein TIM barrel</fullName>
    </submittedName>
</protein>
<accession>A1AT99</accession>
<feature type="domain" description="Xylose isomerase-like TIM barrel" evidence="1">
    <location>
        <begin position="37"/>
        <end position="251"/>
    </location>
</feature>
<reference evidence="2 3" key="1">
    <citation type="submission" date="2006-10" db="EMBL/GenBank/DDBJ databases">
        <title>Complete sequence of chromosome of Pelobacter propionicus DSM 2379.</title>
        <authorList>
            <consortium name="US DOE Joint Genome Institute"/>
            <person name="Copeland A."/>
            <person name="Lucas S."/>
            <person name="Lapidus A."/>
            <person name="Barry K."/>
            <person name="Detter J.C."/>
            <person name="Glavina del Rio T."/>
            <person name="Hammon N."/>
            <person name="Israni S."/>
            <person name="Dalin E."/>
            <person name="Tice H."/>
            <person name="Pitluck S."/>
            <person name="Saunders E."/>
            <person name="Brettin T."/>
            <person name="Bruce D."/>
            <person name="Han C."/>
            <person name="Tapia R."/>
            <person name="Schmutz J."/>
            <person name="Larimer F."/>
            <person name="Land M."/>
            <person name="Hauser L."/>
            <person name="Kyrpides N."/>
            <person name="Kim E."/>
            <person name="Lovley D."/>
            <person name="Richardson P."/>
        </authorList>
    </citation>
    <scope>NUCLEOTIDE SEQUENCE [LARGE SCALE GENOMIC DNA]</scope>
    <source>
        <strain evidence="3">DSM 2379 / NBRC 103807 / OttBd1</strain>
    </source>
</reference>
<dbReference type="PANTHER" id="PTHR12110">
    <property type="entry name" value="HYDROXYPYRUVATE ISOMERASE"/>
    <property type="match status" value="1"/>
</dbReference>
<dbReference type="InterPro" id="IPR036237">
    <property type="entry name" value="Xyl_isomerase-like_sf"/>
</dbReference>
<sequence length="255" mass="29080">MNRKIHAHVPYPLLSESLDRILRERINPEVYFSCEALDAFTAERLTESASRLREAGLNTTIHAAFMDLNPGATDVTIREATRKRFEQVFQAAEILGPRVIVFHPGLDELRHGNSRTAWLRHSIDFWQGLLPRATAIGSIIAVENIFEKEPSSLRDLLEAIDSPSFRHCFDVGHWNMFSTVGLEEWFAELGSFMAEIHLHDNFGQADEHLPLGEGEIDFDQLFDLLDSFAPEAVLTIEAHSNERLERSLKNIQKYL</sequence>
<dbReference type="AlphaFoldDB" id="A1AT99"/>
<dbReference type="Gene3D" id="3.20.20.150">
    <property type="entry name" value="Divalent-metal-dependent TIM barrel enzymes"/>
    <property type="match status" value="1"/>
</dbReference>
<dbReference type="SUPFAM" id="SSF51658">
    <property type="entry name" value="Xylose isomerase-like"/>
    <property type="match status" value="1"/>
</dbReference>
<dbReference type="PANTHER" id="PTHR12110:SF53">
    <property type="entry name" value="BLR5974 PROTEIN"/>
    <property type="match status" value="1"/>
</dbReference>
<dbReference type="RefSeq" id="WP_011736805.1">
    <property type="nucleotide sequence ID" value="NC_008609.1"/>
</dbReference>
<dbReference type="STRING" id="338966.Ppro_2972"/>
<keyword evidence="3" id="KW-1185">Reference proteome</keyword>
<evidence type="ECO:0000313" key="3">
    <source>
        <dbReference type="Proteomes" id="UP000006732"/>
    </source>
</evidence>
<gene>
    <name evidence="2" type="ordered locus">Ppro_2972</name>
</gene>
<dbReference type="OrthoDB" id="9801960at2"/>
<dbReference type="eggNOG" id="COG1082">
    <property type="taxonomic scope" value="Bacteria"/>
</dbReference>
<proteinExistence type="predicted"/>
<dbReference type="InterPro" id="IPR013022">
    <property type="entry name" value="Xyl_isomerase-like_TIM-brl"/>
</dbReference>
<dbReference type="GO" id="GO:0016853">
    <property type="term" value="F:isomerase activity"/>
    <property type="evidence" value="ECO:0007669"/>
    <property type="project" value="UniProtKB-KW"/>
</dbReference>
<organism evidence="2 3">
    <name type="scientific">Pelobacter propionicus (strain DSM 2379 / NBRC 103807 / OttBd1)</name>
    <dbReference type="NCBI Taxonomy" id="338966"/>
    <lineage>
        <taxon>Bacteria</taxon>
        <taxon>Pseudomonadati</taxon>
        <taxon>Thermodesulfobacteriota</taxon>
        <taxon>Desulfuromonadia</taxon>
        <taxon>Desulfuromonadales</taxon>
        <taxon>Desulfuromonadaceae</taxon>
        <taxon>Pelobacter</taxon>
    </lineage>
</organism>
<dbReference type="EMBL" id="CP000482">
    <property type="protein sequence ID" value="ABL00570.1"/>
    <property type="molecule type" value="Genomic_DNA"/>
</dbReference>
<dbReference type="KEGG" id="ppd:Ppro_2972"/>
<evidence type="ECO:0000313" key="2">
    <source>
        <dbReference type="EMBL" id="ABL00570.1"/>
    </source>
</evidence>
<dbReference type="Pfam" id="PF01261">
    <property type="entry name" value="AP_endonuc_2"/>
    <property type="match status" value="1"/>
</dbReference>
<evidence type="ECO:0000259" key="1">
    <source>
        <dbReference type="Pfam" id="PF01261"/>
    </source>
</evidence>